<gene>
    <name evidence="1" type="ORF">SAMN04488136_13069</name>
</gene>
<dbReference type="RefSeq" id="WP_093278156.1">
    <property type="nucleotide sequence ID" value="NZ_FNDD01000030.1"/>
</dbReference>
<sequence>MSLSFLPRNKISARDKVIAMLFALLVINSFVLYRLNGSIASIPDRVTVDIPSDTSISHQRKWGERDRDQVYGFARIVHELLNNWEETDEKVSVSANVTSRIDHLTPIQLVNDYRCTMTPEFYSELKQRMENFVRKGHYFGQSRYARIIPSKAFSDKNTYKLGNSWVVDLPIDHSEYWKGSALHKTPISFKYRVIQGQSTNVGCPASTHNFLIAGYYAEPVQIVVE</sequence>
<dbReference type="InterPro" id="IPR021548">
    <property type="entry name" value="DUF2895"/>
</dbReference>
<keyword evidence="2" id="KW-1185">Reference proteome</keyword>
<evidence type="ECO:0000313" key="1">
    <source>
        <dbReference type="EMBL" id="SDH81572.1"/>
    </source>
</evidence>
<dbReference type="Pfam" id="PF11444">
    <property type="entry name" value="DUF2895"/>
    <property type="match status" value="1"/>
</dbReference>
<proteinExistence type="predicted"/>
<dbReference type="Proteomes" id="UP000198854">
    <property type="component" value="Unassembled WGS sequence"/>
</dbReference>
<protein>
    <recommendedName>
        <fullName evidence="3">Integrating conjugative element protein, PFL_4703 family</fullName>
    </recommendedName>
</protein>
<reference evidence="1 2" key="1">
    <citation type="submission" date="2016-10" db="EMBL/GenBank/DDBJ databases">
        <authorList>
            <person name="de Groot N.N."/>
        </authorList>
    </citation>
    <scope>NUCLEOTIDE SEQUENCE [LARGE SCALE GENOMIC DNA]</scope>
    <source>
        <strain evidence="1 2">CGMCC 1.10228</strain>
    </source>
</reference>
<organism evidence="1 2">
    <name type="scientific">Vibrio xiamenensis</name>
    <dbReference type="NCBI Taxonomy" id="861298"/>
    <lineage>
        <taxon>Bacteria</taxon>
        <taxon>Pseudomonadati</taxon>
        <taxon>Pseudomonadota</taxon>
        <taxon>Gammaproteobacteria</taxon>
        <taxon>Vibrionales</taxon>
        <taxon>Vibrionaceae</taxon>
        <taxon>Vibrio</taxon>
    </lineage>
</organism>
<dbReference type="EMBL" id="FNDD01000030">
    <property type="protein sequence ID" value="SDH81572.1"/>
    <property type="molecule type" value="Genomic_DNA"/>
</dbReference>
<dbReference type="STRING" id="861298.SAMN04488136_13069"/>
<dbReference type="OrthoDB" id="8558441at2"/>
<evidence type="ECO:0008006" key="3">
    <source>
        <dbReference type="Google" id="ProtNLM"/>
    </source>
</evidence>
<evidence type="ECO:0000313" key="2">
    <source>
        <dbReference type="Proteomes" id="UP000198854"/>
    </source>
</evidence>
<name>A0A1G8FHL1_9VIBR</name>
<dbReference type="AlphaFoldDB" id="A0A1G8FHL1"/>
<accession>A0A1G8FHL1</accession>